<evidence type="ECO:0000259" key="3">
    <source>
        <dbReference type="Pfam" id="PF07593"/>
    </source>
</evidence>
<sequence length="627" mass="70974">MYHIKPFNILSALCFLFLNAVLSFNSCAAQTGLESGTELTFSENEEVIPLEKRSRRKFDNAVIADLDQDGYLDLLLTEHSRRVELFWNNKGTYQKGKPFIFGDTHGIAIGDYNFDGLVDILVQPGGGDGKNPRRLRAYTVNLDRSISKENEFKHFEASRGRAVKFFDADNNSELDLILSAFPPNNKIDRAHFLYQRDEDQDFSFVDFLPYADRFNMRTTLTDFNNDNIKDFLFYGGDKLIAAQGNEGLGFTDVTKDVLGDLTNTNLVNSISEIDFDNDGDFDLFLTRSKHPFDSESDYNEETKTFYFFHRRKAFKHELKIEGDFNLENLQMANPHFDVFIGINKKLYERTKDNHGHHDFTLTQEEAKGFPEDTKVKGLYIGYLGNNVWRIAGHTNSPTAAVIHNVIEKPETIKLKELPAKLLENKEGKFIDVSAKYSVDIIEQTTSTATGDFNNDGWTDIFVVRYGHSASKIEQILLLNQEGKNFVRAKNHGILREELGVTGMGADAFDYDKDGDLDIIYCNERGRWHLFTNNLTSKNNFVKINVGNSPSGKASAVGAVLSFTSCGNQYKRVVGATSSSYSQSFNTYLHVGLGKCEDIKNVEVTWSNGEKQTLFIEGLNKIYKVGKI</sequence>
<dbReference type="InterPro" id="IPR011519">
    <property type="entry name" value="UnbV_ASPIC"/>
</dbReference>
<dbReference type="AlphaFoldDB" id="A0A4S1DS60"/>
<dbReference type="PANTHER" id="PTHR16026:SF0">
    <property type="entry name" value="CARTILAGE ACIDIC PROTEIN 1"/>
    <property type="match status" value="1"/>
</dbReference>
<protein>
    <submittedName>
        <fullName evidence="4">CRTAC1 family protein</fullName>
    </submittedName>
</protein>
<reference evidence="4 5" key="1">
    <citation type="submission" date="2019-04" db="EMBL/GenBank/DDBJ databases">
        <authorList>
            <person name="Liu A."/>
        </authorList>
    </citation>
    <scope>NUCLEOTIDE SEQUENCE [LARGE SCALE GENOMIC DNA]</scope>
    <source>
        <strain evidence="4 5">RZ03</strain>
    </source>
</reference>
<feature type="chain" id="PRO_5020706822" evidence="2">
    <location>
        <begin position="29"/>
        <end position="627"/>
    </location>
</feature>
<evidence type="ECO:0000313" key="4">
    <source>
        <dbReference type="EMBL" id="TGV00796.1"/>
    </source>
</evidence>
<evidence type="ECO:0000256" key="1">
    <source>
        <dbReference type="ARBA" id="ARBA00022729"/>
    </source>
</evidence>
<evidence type="ECO:0000256" key="2">
    <source>
        <dbReference type="SAM" id="SignalP"/>
    </source>
</evidence>
<comment type="caution">
    <text evidence="4">The sequence shown here is derived from an EMBL/GenBank/DDBJ whole genome shotgun (WGS) entry which is preliminary data.</text>
</comment>
<proteinExistence type="predicted"/>
<dbReference type="Pfam" id="PF07593">
    <property type="entry name" value="UnbV_ASPIC"/>
    <property type="match status" value="1"/>
</dbReference>
<dbReference type="Gene3D" id="2.130.10.130">
    <property type="entry name" value="Integrin alpha, N-terminal"/>
    <property type="match status" value="1"/>
</dbReference>
<dbReference type="InterPro" id="IPR013517">
    <property type="entry name" value="FG-GAP"/>
</dbReference>
<feature type="domain" description="ASPIC/UnbV" evidence="3">
    <location>
        <begin position="555"/>
        <end position="613"/>
    </location>
</feature>
<accession>A0A4S1DS60</accession>
<dbReference type="InterPro" id="IPR028994">
    <property type="entry name" value="Integrin_alpha_N"/>
</dbReference>
<dbReference type="OrthoDB" id="9816120at2"/>
<dbReference type="Proteomes" id="UP000307602">
    <property type="component" value="Unassembled WGS sequence"/>
</dbReference>
<dbReference type="SUPFAM" id="SSF69318">
    <property type="entry name" value="Integrin alpha N-terminal domain"/>
    <property type="match status" value="2"/>
</dbReference>
<organism evidence="4 5">
    <name type="scientific">Flavivirga rizhaonensis</name>
    <dbReference type="NCBI Taxonomy" id="2559571"/>
    <lineage>
        <taxon>Bacteria</taxon>
        <taxon>Pseudomonadati</taxon>
        <taxon>Bacteroidota</taxon>
        <taxon>Flavobacteriia</taxon>
        <taxon>Flavobacteriales</taxon>
        <taxon>Flavobacteriaceae</taxon>
        <taxon>Flavivirga</taxon>
    </lineage>
</organism>
<name>A0A4S1DS60_9FLAO</name>
<keyword evidence="5" id="KW-1185">Reference proteome</keyword>
<dbReference type="EMBL" id="SRSO01000034">
    <property type="protein sequence ID" value="TGV00796.1"/>
    <property type="molecule type" value="Genomic_DNA"/>
</dbReference>
<evidence type="ECO:0000313" key="5">
    <source>
        <dbReference type="Proteomes" id="UP000307602"/>
    </source>
</evidence>
<keyword evidence="1 2" id="KW-0732">Signal</keyword>
<dbReference type="RefSeq" id="WP_135878645.1">
    <property type="nucleotide sequence ID" value="NZ_SRSO01000034.1"/>
</dbReference>
<dbReference type="Pfam" id="PF13517">
    <property type="entry name" value="FG-GAP_3"/>
    <property type="match status" value="1"/>
</dbReference>
<dbReference type="PANTHER" id="PTHR16026">
    <property type="entry name" value="CARTILAGE ACIDIC PROTEIN 1"/>
    <property type="match status" value="1"/>
</dbReference>
<dbReference type="InterPro" id="IPR027039">
    <property type="entry name" value="Crtac1"/>
</dbReference>
<feature type="signal peptide" evidence="2">
    <location>
        <begin position="1"/>
        <end position="28"/>
    </location>
</feature>
<gene>
    <name evidence="4" type="ORF">EM932_18230</name>
</gene>